<gene>
    <name evidence="2" type="ORF">EAV92_00390</name>
</gene>
<dbReference type="GO" id="GO:0016491">
    <property type="term" value="F:oxidoreductase activity"/>
    <property type="evidence" value="ECO:0007669"/>
    <property type="project" value="InterPro"/>
</dbReference>
<dbReference type="SUPFAM" id="SSF51430">
    <property type="entry name" value="NAD(P)-linked oxidoreductase"/>
    <property type="match status" value="1"/>
</dbReference>
<dbReference type="AlphaFoldDB" id="A0A3G3JUL1"/>
<evidence type="ECO:0000313" key="3">
    <source>
        <dbReference type="Proteomes" id="UP000269097"/>
    </source>
</evidence>
<dbReference type="EMBL" id="CP033433">
    <property type="protein sequence ID" value="AYQ71199.1"/>
    <property type="molecule type" value="Genomic_DNA"/>
</dbReference>
<name>A0A3G3JUL1_9BACL</name>
<feature type="domain" description="NADP-dependent oxidoreductase" evidence="1">
    <location>
        <begin position="16"/>
        <end position="286"/>
    </location>
</feature>
<dbReference type="CDD" id="cd19095">
    <property type="entry name" value="AKR_PA4992-like"/>
    <property type="match status" value="1"/>
</dbReference>
<sequence length="300" mass="33923">MERRQLGKTDMNVAVVGFGGYEIAMKSVDTTTENAGKLLNAALDEGMNVIDTASIYLDSEKMIGDTVSHRRQDYYLFSKLGEGQKAGLPYPEWDVRNARPSIERSLRDLKTDYLDMLYIHSCSEAVLRQGDLIEALQKFKQEGLTRYIGYSGDSTDALYAIGTGVFDSLQTSLNIADQEAVTLTLDKAAERGMGIVIKRPLANVVWSRQGAENAPEDYIKRLEKLDFPFKNEDSDKITEISLRFVLSFPQVHLALVGTKNLDHMMKAFEFARKGKLEPEQFDLIRRRWEEVHEPAWAGLK</sequence>
<dbReference type="PANTHER" id="PTHR43312">
    <property type="entry name" value="D-THREO-ALDOSE 1-DEHYDROGENASE"/>
    <property type="match status" value="1"/>
</dbReference>
<dbReference type="InterPro" id="IPR020471">
    <property type="entry name" value="AKR"/>
</dbReference>
<dbReference type="InterPro" id="IPR036812">
    <property type="entry name" value="NAD(P)_OxRdtase_dom_sf"/>
</dbReference>
<dbReference type="InterPro" id="IPR053135">
    <property type="entry name" value="AKR2_Oxidoreductase"/>
</dbReference>
<dbReference type="Pfam" id="PF00248">
    <property type="entry name" value="Aldo_ket_red"/>
    <property type="match status" value="1"/>
</dbReference>
<dbReference type="Proteomes" id="UP000269097">
    <property type="component" value="Chromosome"/>
</dbReference>
<dbReference type="KEGG" id="coh:EAV92_00390"/>
<proteinExistence type="predicted"/>
<dbReference type="RefSeq" id="WP_123039263.1">
    <property type="nucleotide sequence ID" value="NZ_CP033433.1"/>
</dbReference>
<dbReference type="Gene3D" id="3.20.20.100">
    <property type="entry name" value="NADP-dependent oxidoreductase domain"/>
    <property type="match status" value="1"/>
</dbReference>
<evidence type="ECO:0000313" key="2">
    <source>
        <dbReference type="EMBL" id="AYQ71199.1"/>
    </source>
</evidence>
<protein>
    <submittedName>
        <fullName evidence="2">Aldo/keto reductase</fullName>
    </submittedName>
</protein>
<keyword evidence="3" id="KW-1185">Reference proteome</keyword>
<dbReference type="PANTHER" id="PTHR43312:SF1">
    <property type="entry name" value="NADP-DEPENDENT OXIDOREDUCTASE DOMAIN-CONTAINING PROTEIN"/>
    <property type="match status" value="1"/>
</dbReference>
<accession>A0A3G3JUL1</accession>
<dbReference type="InterPro" id="IPR023210">
    <property type="entry name" value="NADP_OxRdtase_dom"/>
</dbReference>
<organism evidence="2 3">
    <name type="scientific">Cohnella candidum</name>
    <dbReference type="NCBI Taxonomy" id="2674991"/>
    <lineage>
        <taxon>Bacteria</taxon>
        <taxon>Bacillati</taxon>
        <taxon>Bacillota</taxon>
        <taxon>Bacilli</taxon>
        <taxon>Bacillales</taxon>
        <taxon>Paenibacillaceae</taxon>
        <taxon>Cohnella</taxon>
    </lineage>
</organism>
<evidence type="ECO:0000259" key="1">
    <source>
        <dbReference type="Pfam" id="PF00248"/>
    </source>
</evidence>
<dbReference type="PRINTS" id="PR00069">
    <property type="entry name" value="ALDKETRDTASE"/>
</dbReference>
<reference evidence="2 3" key="1">
    <citation type="submission" date="2018-10" db="EMBL/GenBank/DDBJ databases">
        <title>Genome Sequence of Cohnella sp.</title>
        <authorList>
            <person name="Srinivasan S."/>
            <person name="Kim M.K."/>
        </authorList>
    </citation>
    <scope>NUCLEOTIDE SEQUENCE [LARGE SCALE GENOMIC DNA]</scope>
    <source>
        <strain evidence="2 3">18JY8-7</strain>
    </source>
</reference>